<dbReference type="KEGG" id="aace:A0U92_13810"/>
<name>A0A1U9KIP8_ACEAC</name>
<sequence length="63" mass="6958">MKPEAARSLRSVLPTTVKVLKIRPRLSTRQERVVIFVVLRTEAFLSIKMLLACAGPQVATPGL</sequence>
<organism evidence="1 2">
    <name type="scientific">Acetobacter aceti</name>
    <dbReference type="NCBI Taxonomy" id="435"/>
    <lineage>
        <taxon>Bacteria</taxon>
        <taxon>Pseudomonadati</taxon>
        <taxon>Pseudomonadota</taxon>
        <taxon>Alphaproteobacteria</taxon>
        <taxon>Acetobacterales</taxon>
        <taxon>Acetobacteraceae</taxon>
        <taxon>Acetobacter</taxon>
        <taxon>Acetobacter subgen. Acetobacter</taxon>
    </lineage>
</organism>
<evidence type="ECO:0000313" key="2">
    <source>
        <dbReference type="Proteomes" id="UP000188937"/>
    </source>
</evidence>
<dbReference type="EMBL" id="CP014692">
    <property type="protein sequence ID" value="AQS85670.1"/>
    <property type="molecule type" value="Genomic_DNA"/>
</dbReference>
<dbReference type="AlphaFoldDB" id="A0A1U9KIP8"/>
<dbReference type="Proteomes" id="UP000188937">
    <property type="component" value="Chromosome"/>
</dbReference>
<accession>A0A1U9KIP8</accession>
<keyword evidence="2" id="KW-1185">Reference proteome</keyword>
<evidence type="ECO:0000313" key="1">
    <source>
        <dbReference type="EMBL" id="AQS85670.1"/>
    </source>
</evidence>
<protein>
    <submittedName>
        <fullName evidence="1">Uncharacterized protein</fullName>
    </submittedName>
</protein>
<proteinExistence type="predicted"/>
<reference evidence="1 2" key="1">
    <citation type="submission" date="2016-03" db="EMBL/GenBank/DDBJ databases">
        <title>Acetic acid bacteria sequencing.</title>
        <authorList>
            <person name="Brandt J."/>
            <person name="Jakob F."/>
            <person name="Vogel R.F."/>
        </authorList>
    </citation>
    <scope>NUCLEOTIDE SEQUENCE [LARGE SCALE GENOMIC DNA]</scope>
    <source>
        <strain evidence="1 2">TMW2.1153</strain>
    </source>
</reference>
<gene>
    <name evidence="1" type="ORF">A0U92_13810</name>
</gene>